<evidence type="ECO:0000256" key="1">
    <source>
        <dbReference type="SAM" id="Phobius"/>
    </source>
</evidence>
<dbReference type="Proteomes" id="UP000450012">
    <property type="component" value="Unassembled WGS sequence"/>
</dbReference>
<evidence type="ECO:0000313" key="2">
    <source>
        <dbReference type="EMBL" id="MYM67500.1"/>
    </source>
</evidence>
<sequence>MTKITRKNWINWVAAALILATLLGGFFSALINKGLESSEAAGWMQAIGTVAAIVGAALGIAWQINDNAQRASVAAQAETDRQISALRFEVNNLLKALHSELSAFKTSVDRIRKRMDENEALKSHGMFAMVYPDMTPKFWVYSGCTSKLGLIQRDQLRTDIVRLYAELGTTFATLNLNSFHASRLHDGTSETDQSKIAMQRMAPLLTQQIQQLQSELDRVCQEIIQDVG</sequence>
<dbReference type="RefSeq" id="WP_161014028.1">
    <property type="nucleotide sequence ID" value="NZ_WWCK01000003.1"/>
</dbReference>
<accession>A0A7X4GPY6</accession>
<dbReference type="EMBL" id="WWCK01000003">
    <property type="protein sequence ID" value="MYM67500.1"/>
    <property type="molecule type" value="Genomic_DNA"/>
</dbReference>
<reference evidence="2 3" key="1">
    <citation type="submission" date="2019-12" db="EMBL/GenBank/DDBJ databases">
        <title>Novel species isolated from a subtropical stream in China.</title>
        <authorList>
            <person name="Lu H."/>
        </authorList>
    </citation>
    <scope>NUCLEOTIDE SEQUENCE [LARGE SCALE GENOMIC DNA]</scope>
    <source>
        <strain evidence="2 3">FT55W</strain>
    </source>
</reference>
<keyword evidence="1" id="KW-1133">Transmembrane helix</keyword>
<keyword evidence="3" id="KW-1185">Reference proteome</keyword>
<dbReference type="AlphaFoldDB" id="A0A7X4GPY6"/>
<gene>
    <name evidence="2" type="ORF">GTP45_11745</name>
</gene>
<feature type="transmembrane region" description="Helical" evidence="1">
    <location>
        <begin position="43"/>
        <end position="62"/>
    </location>
</feature>
<comment type="caution">
    <text evidence="2">The sequence shown here is derived from an EMBL/GenBank/DDBJ whole genome shotgun (WGS) entry which is preliminary data.</text>
</comment>
<protein>
    <submittedName>
        <fullName evidence="2">Uncharacterized protein</fullName>
    </submittedName>
</protein>
<evidence type="ECO:0000313" key="3">
    <source>
        <dbReference type="Proteomes" id="UP000450012"/>
    </source>
</evidence>
<name>A0A7X4GPY6_9BURK</name>
<organism evidence="2 3">
    <name type="scientific">Duganella rivi</name>
    <dbReference type="NCBI Taxonomy" id="2666083"/>
    <lineage>
        <taxon>Bacteria</taxon>
        <taxon>Pseudomonadati</taxon>
        <taxon>Pseudomonadota</taxon>
        <taxon>Betaproteobacteria</taxon>
        <taxon>Burkholderiales</taxon>
        <taxon>Oxalobacteraceae</taxon>
        <taxon>Telluria group</taxon>
        <taxon>Duganella</taxon>
    </lineage>
</organism>
<keyword evidence="1" id="KW-0472">Membrane</keyword>
<proteinExistence type="predicted"/>
<keyword evidence="1" id="KW-0812">Transmembrane</keyword>
<feature type="transmembrane region" description="Helical" evidence="1">
    <location>
        <begin position="12"/>
        <end position="31"/>
    </location>
</feature>